<dbReference type="AlphaFoldDB" id="A0AAQ4RJ17"/>
<comment type="subcellular location">
    <subcellularLocation>
        <location evidence="1">Membrane</location>
        <topology evidence="1">Single-pass membrane protein</topology>
    </subcellularLocation>
</comment>
<sequence>VSMSEFKEEALRIVQKVWNRLQELPQASRLELGGFSVIILFVAMILFLMVLTCIHCCCCGKQKHQTEQTPPSKFHLRPFSHSFCSHSAHSYKMENALYRCCTSWRRRMGTRCLNSFPM</sequence>
<evidence type="ECO:0000256" key="2">
    <source>
        <dbReference type="ARBA" id="ARBA00022692"/>
    </source>
</evidence>
<reference evidence="6" key="3">
    <citation type="submission" date="2025-09" db="UniProtKB">
        <authorList>
            <consortium name="Ensembl"/>
        </authorList>
    </citation>
    <scope>IDENTIFICATION</scope>
</reference>
<keyword evidence="4 5" id="KW-0472">Membrane</keyword>
<dbReference type="GO" id="GO:0016020">
    <property type="term" value="C:membrane"/>
    <property type="evidence" value="ECO:0007669"/>
    <property type="project" value="UniProtKB-SubCell"/>
</dbReference>
<dbReference type="Pfam" id="PF15831">
    <property type="entry name" value="SMIM5_18_22"/>
    <property type="match status" value="1"/>
</dbReference>
<dbReference type="Ensembl" id="ENSGACT00000048275.1">
    <property type="protein sequence ID" value="ENSGACP00000062637.1"/>
    <property type="gene ID" value="ENSGACG00000030808.1"/>
</dbReference>
<dbReference type="Proteomes" id="UP000007635">
    <property type="component" value="Chromosome V"/>
</dbReference>
<keyword evidence="2 5" id="KW-0812">Transmembrane</keyword>
<reference evidence="6 7" key="1">
    <citation type="journal article" date="2021" name="G3 (Bethesda)">
        <title>Improved contiguity of the threespine stickleback genome using long-read sequencing.</title>
        <authorList>
            <person name="Nath S."/>
            <person name="Shaw D.E."/>
            <person name="White M.A."/>
        </authorList>
    </citation>
    <scope>NUCLEOTIDE SEQUENCE [LARGE SCALE GENOMIC DNA]</scope>
    <source>
        <strain evidence="6 7">Lake Benthic</strain>
    </source>
</reference>
<dbReference type="PANTHER" id="PTHR37344:SF1">
    <property type="entry name" value="SMALL INTEGRAL MEMBRANE PROTEIN 5"/>
    <property type="match status" value="1"/>
</dbReference>
<feature type="transmembrane region" description="Helical" evidence="5">
    <location>
        <begin position="30"/>
        <end position="51"/>
    </location>
</feature>
<keyword evidence="7" id="KW-1185">Reference proteome</keyword>
<dbReference type="InterPro" id="IPR047133">
    <property type="entry name" value="SMIM5"/>
</dbReference>
<protein>
    <recommendedName>
        <fullName evidence="8">Small integral membrane protein 5</fullName>
    </recommendedName>
</protein>
<evidence type="ECO:0000313" key="7">
    <source>
        <dbReference type="Proteomes" id="UP000007635"/>
    </source>
</evidence>
<evidence type="ECO:0000313" key="6">
    <source>
        <dbReference type="Ensembl" id="ENSGACP00000062637.1"/>
    </source>
</evidence>
<evidence type="ECO:0000256" key="4">
    <source>
        <dbReference type="ARBA" id="ARBA00023136"/>
    </source>
</evidence>
<evidence type="ECO:0000256" key="3">
    <source>
        <dbReference type="ARBA" id="ARBA00022989"/>
    </source>
</evidence>
<dbReference type="GeneTree" id="ENSGT00940000176223"/>
<dbReference type="CDD" id="cd20254">
    <property type="entry name" value="CASIMO1_SMIM5"/>
    <property type="match status" value="1"/>
</dbReference>
<reference evidence="6" key="2">
    <citation type="submission" date="2025-08" db="UniProtKB">
        <authorList>
            <consortium name="Ensembl"/>
        </authorList>
    </citation>
    <scope>IDENTIFICATION</scope>
</reference>
<dbReference type="PANTHER" id="PTHR37344">
    <property type="entry name" value="SMALL INTEGRAL MEMBRANE PROTEIN 5"/>
    <property type="match status" value="1"/>
</dbReference>
<proteinExistence type="predicted"/>
<accession>A0AAQ4RJ17</accession>
<evidence type="ECO:0000256" key="1">
    <source>
        <dbReference type="ARBA" id="ARBA00004167"/>
    </source>
</evidence>
<dbReference type="InterPro" id="IPR031671">
    <property type="entry name" value="SMIM5/18/22"/>
</dbReference>
<evidence type="ECO:0000256" key="5">
    <source>
        <dbReference type="SAM" id="Phobius"/>
    </source>
</evidence>
<keyword evidence="3 5" id="KW-1133">Transmembrane helix</keyword>
<organism evidence="6 7">
    <name type="scientific">Gasterosteus aculeatus aculeatus</name>
    <name type="common">three-spined stickleback</name>
    <dbReference type="NCBI Taxonomy" id="481459"/>
    <lineage>
        <taxon>Eukaryota</taxon>
        <taxon>Metazoa</taxon>
        <taxon>Chordata</taxon>
        <taxon>Craniata</taxon>
        <taxon>Vertebrata</taxon>
        <taxon>Euteleostomi</taxon>
        <taxon>Actinopterygii</taxon>
        <taxon>Neopterygii</taxon>
        <taxon>Teleostei</taxon>
        <taxon>Neoteleostei</taxon>
        <taxon>Acanthomorphata</taxon>
        <taxon>Eupercaria</taxon>
        <taxon>Perciformes</taxon>
        <taxon>Cottioidei</taxon>
        <taxon>Gasterosteales</taxon>
        <taxon>Gasterosteidae</taxon>
        <taxon>Gasterosteus</taxon>
    </lineage>
</organism>
<name>A0AAQ4RJ17_GASAC</name>
<evidence type="ECO:0008006" key="8">
    <source>
        <dbReference type="Google" id="ProtNLM"/>
    </source>
</evidence>